<dbReference type="PANTHER" id="PTHR36151">
    <property type="entry name" value="BLR2777 PROTEIN"/>
    <property type="match status" value="1"/>
</dbReference>
<feature type="region of interest" description="Disordered" evidence="1">
    <location>
        <begin position="1"/>
        <end position="23"/>
    </location>
</feature>
<dbReference type="AlphaFoldDB" id="A0A6H9WEV6"/>
<protein>
    <submittedName>
        <fullName evidence="3">DUF2236 domain-containing protein</fullName>
    </submittedName>
</protein>
<sequence length="298" mass="33165">MTDTTAEQHPSRALGDAPRADDGHYGPGSVSWRVFADPASGIGGKTALFLQMLDAGMMTHFERVSSTSEGPEAMAARFDRTSAYLRDAVFADRAHAEAAAKHVDMLHERATWTDPKDGHVEIAKVPEWQRWTWWTYIWSAVRGYQEFGPEPLSTADADQLVVESRIGAEQLKVPGPFFETFAELDAYINSALTSKALVYPAALVAHTLRRPEVKGLLARWGAKKLIDGMVYLMPTDARLFFAMEDRTKRQLESGRAWTKRIVKLSRGNKSAEELIATMIGDSEKHPYRKVRARVAAAS</sequence>
<evidence type="ECO:0000313" key="3">
    <source>
        <dbReference type="EMBL" id="KAB1649459.1"/>
    </source>
</evidence>
<accession>A0A6H9WEV6</accession>
<reference evidence="3 4" key="1">
    <citation type="submission" date="2019-09" db="EMBL/GenBank/DDBJ databases">
        <title>Phylogeny of genus Pseudoclavibacter and closely related genus.</title>
        <authorList>
            <person name="Li Y."/>
        </authorList>
    </citation>
    <scope>NUCLEOTIDE SEQUENCE [LARGE SCALE GENOMIC DNA]</scope>
    <source>
        <strain evidence="3 4">EGI 60007</strain>
    </source>
</reference>
<dbReference type="GO" id="GO:0016491">
    <property type="term" value="F:oxidoreductase activity"/>
    <property type="evidence" value="ECO:0007669"/>
    <property type="project" value="InterPro"/>
</dbReference>
<evidence type="ECO:0000256" key="1">
    <source>
        <dbReference type="SAM" id="MobiDB-lite"/>
    </source>
</evidence>
<evidence type="ECO:0000259" key="2">
    <source>
        <dbReference type="Pfam" id="PF09995"/>
    </source>
</evidence>
<gene>
    <name evidence="3" type="ORF">F8O04_04125</name>
</gene>
<dbReference type="EMBL" id="WBJY01000001">
    <property type="protein sequence ID" value="KAB1649459.1"/>
    <property type="molecule type" value="Genomic_DNA"/>
</dbReference>
<dbReference type="OrthoDB" id="108890at2"/>
<comment type="caution">
    <text evidence="3">The sequence shown here is derived from an EMBL/GenBank/DDBJ whole genome shotgun (WGS) entry which is preliminary data.</text>
</comment>
<dbReference type="InterPro" id="IPR018713">
    <property type="entry name" value="MPAB/Lcp_cat_dom"/>
</dbReference>
<dbReference type="RefSeq" id="WP_158028049.1">
    <property type="nucleotide sequence ID" value="NZ_BMHG01000001.1"/>
</dbReference>
<dbReference type="PANTHER" id="PTHR36151:SF3">
    <property type="entry name" value="ER-BOUND OXYGENASE MPAB_MPAB'_RUBBER OXYGENASE CATALYTIC DOMAIN-CONTAINING PROTEIN"/>
    <property type="match status" value="1"/>
</dbReference>
<dbReference type="Proteomes" id="UP000431744">
    <property type="component" value="Unassembled WGS sequence"/>
</dbReference>
<evidence type="ECO:0000313" key="4">
    <source>
        <dbReference type="Proteomes" id="UP000431744"/>
    </source>
</evidence>
<feature type="domain" description="ER-bound oxygenase mpaB/mpaB'/Rubber oxygenase catalytic" evidence="2">
    <location>
        <begin position="32"/>
        <end position="257"/>
    </location>
</feature>
<dbReference type="Pfam" id="PF09995">
    <property type="entry name" value="MPAB_Lcp_cat"/>
    <property type="match status" value="1"/>
</dbReference>
<organism evidence="3 4">
    <name type="scientific">Pseudoclavibacter endophyticus</name>
    <dbReference type="NCBI Taxonomy" id="1778590"/>
    <lineage>
        <taxon>Bacteria</taxon>
        <taxon>Bacillati</taxon>
        <taxon>Actinomycetota</taxon>
        <taxon>Actinomycetes</taxon>
        <taxon>Micrococcales</taxon>
        <taxon>Microbacteriaceae</taxon>
        <taxon>Pseudoclavibacter</taxon>
    </lineage>
</organism>
<name>A0A6H9WEV6_9MICO</name>
<proteinExistence type="predicted"/>
<keyword evidence="4" id="KW-1185">Reference proteome</keyword>